<feature type="region of interest" description="Disordered" evidence="1">
    <location>
        <begin position="479"/>
        <end position="501"/>
    </location>
</feature>
<organism evidence="2 3">
    <name type="scientific">Trametes pubescens</name>
    <name type="common">White-rot fungus</name>
    <dbReference type="NCBI Taxonomy" id="154538"/>
    <lineage>
        <taxon>Eukaryota</taxon>
        <taxon>Fungi</taxon>
        <taxon>Dikarya</taxon>
        <taxon>Basidiomycota</taxon>
        <taxon>Agaricomycotina</taxon>
        <taxon>Agaricomycetes</taxon>
        <taxon>Polyporales</taxon>
        <taxon>Polyporaceae</taxon>
        <taxon>Trametes</taxon>
    </lineage>
</organism>
<dbReference type="Proteomes" id="UP000184267">
    <property type="component" value="Unassembled WGS sequence"/>
</dbReference>
<feature type="compositionally biased region" description="Basic residues" evidence="1">
    <location>
        <begin position="659"/>
        <end position="676"/>
    </location>
</feature>
<evidence type="ECO:0000313" key="3">
    <source>
        <dbReference type="Proteomes" id="UP000184267"/>
    </source>
</evidence>
<evidence type="ECO:0000256" key="1">
    <source>
        <dbReference type="SAM" id="MobiDB-lite"/>
    </source>
</evidence>
<feature type="compositionally biased region" description="Basic and acidic residues" evidence="1">
    <location>
        <begin position="160"/>
        <end position="205"/>
    </location>
</feature>
<keyword evidence="3" id="KW-1185">Reference proteome</keyword>
<proteinExistence type="predicted"/>
<feature type="region of interest" description="Disordered" evidence="1">
    <location>
        <begin position="653"/>
        <end position="684"/>
    </location>
</feature>
<feature type="region of interest" description="Disordered" evidence="1">
    <location>
        <begin position="870"/>
        <end position="889"/>
    </location>
</feature>
<protein>
    <submittedName>
        <fullName evidence="2">Uncharacterized protein</fullName>
    </submittedName>
</protein>
<accession>A0A1M2W0K9</accession>
<dbReference type="STRING" id="154538.A0A1M2W0K9"/>
<feature type="compositionally biased region" description="Basic and acidic residues" evidence="1">
    <location>
        <begin position="118"/>
        <end position="144"/>
    </location>
</feature>
<comment type="caution">
    <text evidence="2">The sequence shown here is derived from an EMBL/GenBank/DDBJ whole genome shotgun (WGS) entry which is preliminary data.</text>
</comment>
<feature type="compositionally biased region" description="Polar residues" evidence="1">
    <location>
        <begin position="486"/>
        <end position="500"/>
    </location>
</feature>
<name>A0A1M2W0K9_TRAPU</name>
<gene>
    <name evidence="2" type="ORF">TRAPUB_10092</name>
</gene>
<reference evidence="2 3" key="1">
    <citation type="submission" date="2016-10" db="EMBL/GenBank/DDBJ databases">
        <title>Genome sequence of the basidiomycete white-rot fungus Trametes pubescens.</title>
        <authorList>
            <person name="Makela M.R."/>
            <person name="Granchi Z."/>
            <person name="Peng M."/>
            <person name="De Vries R.P."/>
            <person name="Grigoriev I."/>
            <person name="Riley R."/>
            <person name="Hilden K."/>
        </authorList>
    </citation>
    <scope>NUCLEOTIDE SEQUENCE [LARGE SCALE GENOMIC DNA]</scope>
    <source>
        <strain evidence="2 3">FBCC735</strain>
    </source>
</reference>
<dbReference type="OrthoDB" id="2537141at2759"/>
<dbReference type="AlphaFoldDB" id="A0A1M2W0K9"/>
<dbReference type="EMBL" id="MNAD01000413">
    <property type="protein sequence ID" value="OJT13326.1"/>
    <property type="molecule type" value="Genomic_DNA"/>
</dbReference>
<feature type="compositionally biased region" description="Polar residues" evidence="1">
    <location>
        <begin position="92"/>
        <end position="102"/>
    </location>
</feature>
<sequence>MHPASDDGDGGCLPPLNSPNLLKLGSSLTDKNTFLRSYIRSQEAHLASYALEGKSGAPSTDIGTSKKTRTVLRDFEIESGFGTPVLKHRTISRPTEPTQPVKKSTLEDDSEKVSVAPDRVRHGDDSQQDKPAAERRVRLKERAVDPNIGRKAKQPQEPLSKTRNDEGQARRGTEKDKCGRVETSKRKRRDSGSDDEHRDRLEERRERRRAKKAIVAPKPLPAESDSGEDTDRERRGRSGKASKKSKKGKGLNMLAGLALMHGFSATNIGKNRLTVKLDPVVGVFNKGKASAKTVVKKGKPTKPYLKLFSEERFLSKSRGQNKGNDTHSDAPDDEHQHRDNDHSHSEDGASASRAKHRKKHVTPPRAKKAAQKRARSPSDASGSSSDEEHDLRRPQLYPPPPNKPHKRPRAESPTWDIELEEGKLPSESDPDTSVLSRADTKTDGTVILDIRTTGAKWHSAAQEKQPPMEAVALTEDVALGDDRSETSSIAPSNSASQTASRRLDLDSCGVPMFSKYFPAPDPPIPEPDLSYEIPNAPPSPPPPVLPHASSRHARNFVVPENPRYLADYRPTSGGSLAVSVLSVALAEGPLAAPQIAERSPSPAVPSMCSRSPLVSASPLGFLSGPPSPALSEIHVRPAKFESTAFAFPSNRLHTSGVKHQQRRRKSNHVRRSTTRHRSPEHQATDYDLEGPQFVLPSDELACQDGVIGNSQFDELDQAFPDAPPMFLSDLPARAVHLLAGADVAEIEVYAGFSEDYCDDPPEVLPGYSDHAFLAAGQRDLDPADSGEDEFRIYHREDQPSVSGHGEDWCDEELYDCLYPTDGALGGSYDAVPYCAMDDAVVDDVCYVEGSGDIPAERSDFASEDFACDPELTPTDLEEDLGYDTEDPEDQSVLGSLQRFSQGRALLMGVSELGLGNDGLAGASKAEEDVAKSLKGHWQRQRF</sequence>
<feature type="region of interest" description="Disordered" evidence="1">
    <location>
        <begin position="288"/>
        <end position="441"/>
    </location>
</feature>
<feature type="compositionally biased region" description="Basic and acidic residues" evidence="1">
    <location>
        <begin position="324"/>
        <end position="347"/>
    </location>
</feature>
<feature type="compositionally biased region" description="Basic residues" evidence="1">
    <location>
        <begin position="353"/>
        <end position="375"/>
    </location>
</feature>
<evidence type="ECO:0000313" key="2">
    <source>
        <dbReference type="EMBL" id="OJT13326.1"/>
    </source>
</evidence>
<feature type="compositionally biased region" description="Basic residues" evidence="1">
    <location>
        <begin position="237"/>
        <end position="249"/>
    </location>
</feature>
<dbReference type="OMA" id="ESPTWDI"/>
<feature type="compositionally biased region" description="Acidic residues" evidence="1">
    <location>
        <begin position="875"/>
        <end position="889"/>
    </location>
</feature>
<feature type="region of interest" description="Disordered" evidence="1">
    <location>
        <begin position="86"/>
        <end position="251"/>
    </location>
</feature>